<keyword evidence="1" id="KW-0175">Coiled coil</keyword>
<evidence type="ECO:0000256" key="1">
    <source>
        <dbReference type="SAM" id="Coils"/>
    </source>
</evidence>
<dbReference type="KEGG" id="pbap:Pla133_31210"/>
<reference evidence="4 5" key="1">
    <citation type="submission" date="2019-02" db="EMBL/GenBank/DDBJ databases">
        <title>Deep-cultivation of Planctomycetes and their phenomic and genomic characterization uncovers novel biology.</title>
        <authorList>
            <person name="Wiegand S."/>
            <person name="Jogler M."/>
            <person name="Boedeker C."/>
            <person name="Pinto D."/>
            <person name="Vollmers J."/>
            <person name="Rivas-Marin E."/>
            <person name="Kohn T."/>
            <person name="Peeters S.H."/>
            <person name="Heuer A."/>
            <person name="Rast P."/>
            <person name="Oberbeckmann S."/>
            <person name="Bunk B."/>
            <person name="Jeske O."/>
            <person name="Meyerdierks A."/>
            <person name="Storesund J.E."/>
            <person name="Kallscheuer N."/>
            <person name="Luecker S."/>
            <person name="Lage O.M."/>
            <person name="Pohl T."/>
            <person name="Merkel B.J."/>
            <person name="Hornburger P."/>
            <person name="Mueller R.-W."/>
            <person name="Bruemmer F."/>
            <person name="Labrenz M."/>
            <person name="Spormann A.M."/>
            <person name="Op den Camp H."/>
            <person name="Overmann J."/>
            <person name="Amann R."/>
            <person name="Jetten M.S.M."/>
            <person name="Mascher T."/>
            <person name="Medema M.H."/>
            <person name="Devos D.P."/>
            <person name="Kaster A.-K."/>
            <person name="Ovreas L."/>
            <person name="Rohde M."/>
            <person name="Galperin M.Y."/>
            <person name="Jogler C."/>
        </authorList>
    </citation>
    <scope>NUCLEOTIDE SEQUENCE [LARGE SCALE GENOMIC DNA]</scope>
    <source>
        <strain evidence="4 5">Pla133</strain>
    </source>
</reference>
<evidence type="ECO:0000256" key="3">
    <source>
        <dbReference type="SAM" id="SignalP"/>
    </source>
</evidence>
<evidence type="ECO:0000313" key="4">
    <source>
        <dbReference type="EMBL" id="QDU68030.1"/>
    </source>
</evidence>
<keyword evidence="3" id="KW-0732">Signal</keyword>
<accession>A0A518BM30</accession>
<feature type="chain" id="PRO_5022062369" evidence="3">
    <location>
        <begin position="19"/>
        <end position="141"/>
    </location>
</feature>
<organism evidence="4 5">
    <name type="scientific">Engelhardtia mirabilis</name>
    <dbReference type="NCBI Taxonomy" id="2528011"/>
    <lineage>
        <taxon>Bacteria</taxon>
        <taxon>Pseudomonadati</taxon>
        <taxon>Planctomycetota</taxon>
        <taxon>Planctomycetia</taxon>
        <taxon>Planctomycetia incertae sedis</taxon>
        <taxon>Engelhardtia</taxon>
    </lineage>
</organism>
<feature type="region of interest" description="Disordered" evidence="2">
    <location>
        <begin position="122"/>
        <end position="141"/>
    </location>
</feature>
<name>A0A518BM30_9BACT</name>
<dbReference type="Proteomes" id="UP000316921">
    <property type="component" value="Chromosome"/>
</dbReference>
<evidence type="ECO:0000256" key="2">
    <source>
        <dbReference type="SAM" id="MobiDB-lite"/>
    </source>
</evidence>
<feature type="signal peptide" evidence="3">
    <location>
        <begin position="1"/>
        <end position="18"/>
    </location>
</feature>
<protein>
    <submittedName>
        <fullName evidence="4">Uncharacterized protein</fullName>
    </submittedName>
</protein>
<gene>
    <name evidence="4" type="ORF">Pla133_31210</name>
</gene>
<sequence precursor="true">MKASRTLAPLLLTAAALAGGHAASRPEVASLQQDKATLEERVLTLESKVAELSRRMEQVAADASTSRQKTDQTVDYLRRQAKQAERLKQSLDVSEEAGFTAGINPRSREVLLEAFRGVASEAQVGLPGGNAAPAPTGGRRP</sequence>
<dbReference type="EMBL" id="CP036287">
    <property type="protein sequence ID" value="QDU68030.1"/>
    <property type="molecule type" value="Genomic_DNA"/>
</dbReference>
<dbReference type="RefSeq" id="WP_145066702.1">
    <property type="nucleotide sequence ID" value="NZ_CP036287.1"/>
</dbReference>
<dbReference type="AlphaFoldDB" id="A0A518BM30"/>
<feature type="compositionally biased region" description="Low complexity" evidence="2">
    <location>
        <begin position="129"/>
        <end position="141"/>
    </location>
</feature>
<proteinExistence type="predicted"/>
<evidence type="ECO:0000313" key="5">
    <source>
        <dbReference type="Proteomes" id="UP000316921"/>
    </source>
</evidence>
<keyword evidence="5" id="KW-1185">Reference proteome</keyword>
<feature type="coiled-coil region" evidence="1">
    <location>
        <begin position="28"/>
        <end position="97"/>
    </location>
</feature>